<protein>
    <submittedName>
        <fullName evidence="1">Uncharacterized protein</fullName>
    </submittedName>
</protein>
<accession>A0A2C9VPL9</accession>
<reference evidence="1" key="1">
    <citation type="submission" date="2016-02" db="EMBL/GenBank/DDBJ databases">
        <title>WGS assembly of Manihot esculenta.</title>
        <authorList>
            <person name="Bredeson J.V."/>
            <person name="Prochnik S.E."/>
            <person name="Lyons J.B."/>
            <person name="Schmutz J."/>
            <person name="Grimwood J."/>
            <person name="Vrebalov J."/>
            <person name="Bart R.S."/>
            <person name="Amuge T."/>
            <person name="Ferguson M.E."/>
            <person name="Green R."/>
            <person name="Putnam N."/>
            <person name="Stites J."/>
            <person name="Rounsley S."/>
            <person name="Rokhsar D.S."/>
        </authorList>
    </citation>
    <scope>NUCLEOTIDE SEQUENCE [LARGE SCALE GENOMIC DNA]</scope>
    <source>
        <tissue evidence="1">Leaf</tissue>
    </source>
</reference>
<evidence type="ECO:0000313" key="1">
    <source>
        <dbReference type="EMBL" id="OAY47771.1"/>
    </source>
</evidence>
<name>A0A2C9VPL9_MANES</name>
<gene>
    <name evidence="1" type="ORF">MANES_06G104900</name>
</gene>
<sequence length="68" mass="7797">MRRGTIWMTPFCMDEASFIFACCTGTITDKLQHNPHGSRQAFLGYRIAENLQNNQITVLLCNLKMLCE</sequence>
<organism evidence="1">
    <name type="scientific">Manihot esculenta</name>
    <name type="common">Cassava</name>
    <name type="synonym">Jatropha manihot</name>
    <dbReference type="NCBI Taxonomy" id="3983"/>
    <lineage>
        <taxon>Eukaryota</taxon>
        <taxon>Viridiplantae</taxon>
        <taxon>Streptophyta</taxon>
        <taxon>Embryophyta</taxon>
        <taxon>Tracheophyta</taxon>
        <taxon>Spermatophyta</taxon>
        <taxon>Magnoliopsida</taxon>
        <taxon>eudicotyledons</taxon>
        <taxon>Gunneridae</taxon>
        <taxon>Pentapetalae</taxon>
        <taxon>rosids</taxon>
        <taxon>fabids</taxon>
        <taxon>Malpighiales</taxon>
        <taxon>Euphorbiaceae</taxon>
        <taxon>Crotonoideae</taxon>
        <taxon>Manihoteae</taxon>
        <taxon>Manihot</taxon>
    </lineage>
</organism>
<dbReference type="EMBL" id="CM004392">
    <property type="protein sequence ID" value="OAY47771.1"/>
    <property type="molecule type" value="Genomic_DNA"/>
</dbReference>
<dbReference type="AlphaFoldDB" id="A0A2C9VPL9"/>
<proteinExistence type="predicted"/>